<protein>
    <submittedName>
        <fullName evidence="5">Glycosyltransferase family 90 protein</fullName>
    </submittedName>
</protein>
<dbReference type="PANTHER" id="PTHR12203">
    <property type="entry name" value="KDEL LYS-ASP-GLU-LEU CONTAINING - RELATED"/>
    <property type="match status" value="1"/>
</dbReference>
<evidence type="ECO:0000256" key="2">
    <source>
        <dbReference type="ARBA" id="ARBA00022679"/>
    </source>
</evidence>
<dbReference type="InterPro" id="IPR006598">
    <property type="entry name" value="CAP10"/>
</dbReference>
<comment type="similarity">
    <text evidence="1">Belongs to the glycosyltransferase 90 family.</text>
</comment>
<keyword evidence="2" id="KW-0808">Transferase</keyword>
<dbReference type="PANTHER" id="PTHR12203:SF35">
    <property type="entry name" value="PROTEIN O-GLUCOSYLTRANSFERASE 1"/>
    <property type="match status" value="1"/>
</dbReference>
<evidence type="ECO:0000256" key="1">
    <source>
        <dbReference type="ARBA" id="ARBA00010118"/>
    </source>
</evidence>
<dbReference type="GO" id="GO:0016740">
    <property type="term" value="F:transferase activity"/>
    <property type="evidence" value="ECO:0007669"/>
    <property type="project" value="UniProtKB-KW"/>
</dbReference>
<evidence type="ECO:0000313" key="5">
    <source>
        <dbReference type="EMBL" id="KAF2441521.1"/>
    </source>
</evidence>
<dbReference type="EMBL" id="MU001505">
    <property type="protein sequence ID" value="KAF2441521.1"/>
    <property type="molecule type" value="Genomic_DNA"/>
</dbReference>
<sequence length="395" mass="43800">MRHKAGGPYLGPRLWSLVQRACPPDSATARGELMADIWQLPGHTEMEHSAAALLPLELPTDSSEGYVANWTVATDVCRTPRIQGLHGGFVAPKAMNVTRKLFPLFSTSKISASNEILIPSFSSFNSSNATSPLPWKEKEPKLHWRGPASGGANSELNWRRLQRHRFVSMLNATHVEVAEGMLHAGNETTVGTGYAGNFRLLPSNAYHLASQKGAKMAEWVSGWADAGFTDLRCDESGEDGTCSYTNEFFSVKKAASDGEEKYKYAAVLDSDAGDDGGELVQRLEEGRVVLRASVYKQWHDSRLIPWLHFVPMDNTFVDVYGVMEYFLGADVPGNEKSSEHGHDEQAQRIAEAGQQWAKKALRKDDALVYLYRLLLEYARVVDVKRHTMGWVGDNV</sequence>
<reference evidence="5" key="1">
    <citation type="journal article" date="2020" name="Stud. Mycol.">
        <title>101 Dothideomycetes genomes: a test case for predicting lifestyles and emergence of pathogens.</title>
        <authorList>
            <person name="Haridas S."/>
            <person name="Albert R."/>
            <person name="Binder M."/>
            <person name="Bloem J."/>
            <person name="Labutti K."/>
            <person name="Salamov A."/>
            <person name="Andreopoulos B."/>
            <person name="Baker S."/>
            <person name="Barry K."/>
            <person name="Bills G."/>
            <person name="Bluhm B."/>
            <person name="Cannon C."/>
            <person name="Castanera R."/>
            <person name="Culley D."/>
            <person name="Daum C."/>
            <person name="Ezra D."/>
            <person name="Gonzalez J."/>
            <person name="Henrissat B."/>
            <person name="Kuo A."/>
            <person name="Liang C."/>
            <person name="Lipzen A."/>
            <person name="Lutzoni F."/>
            <person name="Magnuson J."/>
            <person name="Mondo S."/>
            <person name="Nolan M."/>
            <person name="Ohm R."/>
            <person name="Pangilinan J."/>
            <person name="Park H.-J."/>
            <person name="Ramirez L."/>
            <person name="Alfaro M."/>
            <person name="Sun H."/>
            <person name="Tritt A."/>
            <person name="Yoshinaga Y."/>
            <person name="Zwiers L.-H."/>
            <person name="Turgeon B."/>
            <person name="Goodwin S."/>
            <person name="Spatafora J."/>
            <person name="Crous P."/>
            <person name="Grigoriev I."/>
        </authorList>
    </citation>
    <scope>NUCLEOTIDE SEQUENCE</scope>
    <source>
        <strain evidence="5">CBS 690.94</strain>
    </source>
</reference>
<feature type="region of interest" description="Disordered" evidence="3">
    <location>
        <begin position="129"/>
        <end position="148"/>
    </location>
</feature>
<dbReference type="Proteomes" id="UP000799764">
    <property type="component" value="Unassembled WGS sequence"/>
</dbReference>
<accession>A0A9P4PEK1</accession>
<feature type="domain" description="Glycosyl transferase CAP10" evidence="4">
    <location>
        <begin position="289"/>
        <end position="384"/>
    </location>
</feature>
<evidence type="ECO:0000313" key="6">
    <source>
        <dbReference type="Proteomes" id="UP000799764"/>
    </source>
</evidence>
<organism evidence="5 6">
    <name type="scientific">Karstenula rhodostoma CBS 690.94</name>
    <dbReference type="NCBI Taxonomy" id="1392251"/>
    <lineage>
        <taxon>Eukaryota</taxon>
        <taxon>Fungi</taxon>
        <taxon>Dikarya</taxon>
        <taxon>Ascomycota</taxon>
        <taxon>Pezizomycotina</taxon>
        <taxon>Dothideomycetes</taxon>
        <taxon>Pleosporomycetidae</taxon>
        <taxon>Pleosporales</taxon>
        <taxon>Massarineae</taxon>
        <taxon>Didymosphaeriaceae</taxon>
        <taxon>Karstenula</taxon>
    </lineage>
</organism>
<dbReference type="AlphaFoldDB" id="A0A9P4PEK1"/>
<proteinExistence type="inferred from homology"/>
<feature type="non-terminal residue" evidence="5">
    <location>
        <position position="395"/>
    </location>
</feature>
<dbReference type="Pfam" id="PF05686">
    <property type="entry name" value="Glyco_transf_90"/>
    <property type="match status" value="1"/>
</dbReference>
<dbReference type="InterPro" id="IPR051091">
    <property type="entry name" value="O-Glucosyltr/Glycosyltrsf_90"/>
</dbReference>
<gene>
    <name evidence="5" type="ORF">P171DRAFT_392863</name>
</gene>
<name>A0A9P4PEK1_9PLEO</name>
<comment type="caution">
    <text evidence="5">The sequence shown here is derived from an EMBL/GenBank/DDBJ whole genome shotgun (WGS) entry which is preliminary data.</text>
</comment>
<evidence type="ECO:0000256" key="3">
    <source>
        <dbReference type="SAM" id="MobiDB-lite"/>
    </source>
</evidence>
<keyword evidence="6" id="KW-1185">Reference proteome</keyword>
<evidence type="ECO:0000259" key="4">
    <source>
        <dbReference type="Pfam" id="PF05686"/>
    </source>
</evidence>
<dbReference type="OrthoDB" id="541052at2759"/>